<evidence type="ECO:0000313" key="1">
    <source>
        <dbReference type="EMBL" id="KAI4375256.1"/>
    </source>
</evidence>
<reference evidence="2" key="1">
    <citation type="journal article" date="2023" name="Front. Plant Sci.">
        <title>Chromosomal-level genome assembly of Melastoma candidum provides insights into trichome evolution.</title>
        <authorList>
            <person name="Zhong Y."/>
            <person name="Wu W."/>
            <person name="Sun C."/>
            <person name="Zou P."/>
            <person name="Liu Y."/>
            <person name="Dai S."/>
            <person name="Zhou R."/>
        </authorList>
    </citation>
    <scope>NUCLEOTIDE SEQUENCE [LARGE SCALE GENOMIC DNA]</scope>
</reference>
<name>A0ACB9R813_9MYRT</name>
<keyword evidence="2" id="KW-1185">Reference proteome</keyword>
<dbReference type="EMBL" id="CM042883">
    <property type="protein sequence ID" value="KAI4375256.1"/>
    <property type="molecule type" value="Genomic_DNA"/>
</dbReference>
<accession>A0ACB9R813</accession>
<organism evidence="1 2">
    <name type="scientific">Melastoma candidum</name>
    <dbReference type="NCBI Taxonomy" id="119954"/>
    <lineage>
        <taxon>Eukaryota</taxon>
        <taxon>Viridiplantae</taxon>
        <taxon>Streptophyta</taxon>
        <taxon>Embryophyta</taxon>
        <taxon>Tracheophyta</taxon>
        <taxon>Spermatophyta</taxon>
        <taxon>Magnoliopsida</taxon>
        <taxon>eudicotyledons</taxon>
        <taxon>Gunneridae</taxon>
        <taxon>Pentapetalae</taxon>
        <taxon>rosids</taxon>
        <taxon>malvids</taxon>
        <taxon>Myrtales</taxon>
        <taxon>Melastomataceae</taxon>
        <taxon>Melastomatoideae</taxon>
        <taxon>Melastomateae</taxon>
        <taxon>Melastoma</taxon>
    </lineage>
</organism>
<evidence type="ECO:0000313" key="2">
    <source>
        <dbReference type="Proteomes" id="UP001057402"/>
    </source>
</evidence>
<comment type="caution">
    <text evidence="1">The sequence shown here is derived from an EMBL/GenBank/DDBJ whole genome shotgun (WGS) entry which is preliminary data.</text>
</comment>
<sequence length="105" mass="11253">MVTPLVSSSNVWKTPIPYLFSGLGAVVVLISVALILLACSCRKCPRDPADEKPPSGSLALRTLDPEPRIVVVMAGDDVPSYIARPAPRKHPAPWGQDHCCCNGYV</sequence>
<dbReference type="Proteomes" id="UP001057402">
    <property type="component" value="Chromosome 4"/>
</dbReference>
<gene>
    <name evidence="1" type="ORF">MLD38_013148</name>
</gene>
<protein>
    <submittedName>
        <fullName evidence="1">Uncharacterized protein</fullName>
    </submittedName>
</protein>
<proteinExistence type="predicted"/>